<reference evidence="1" key="1">
    <citation type="journal article" date="2015" name="Nature">
        <title>Complex archaea that bridge the gap between prokaryotes and eukaryotes.</title>
        <authorList>
            <person name="Spang A."/>
            <person name="Saw J.H."/>
            <person name="Jorgensen S.L."/>
            <person name="Zaremba-Niedzwiedzka K."/>
            <person name="Martijn J."/>
            <person name="Lind A.E."/>
            <person name="van Eijk R."/>
            <person name="Schleper C."/>
            <person name="Guy L."/>
            <person name="Ettema T.J."/>
        </authorList>
    </citation>
    <scope>NUCLEOTIDE SEQUENCE</scope>
</reference>
<proteinExistence type="predicted"/>
<dbReference type="SUPFAM" id="SSF49899">
    <property type="entry name" value="Concanavalin A-like lectins/glucanases"/>
    <property type="match status" value="1"/>
</dbReference>
<feature type="non-terminal residue" evidence="1">
    <location>
        <position position="1"/>
    </location>
</feature>
<accession>A0A0F8XUR7</accession>
<evidence type="ECO:0000313" key="1">
    <source>
        <dbReference type="EMBL" id="KKK72713.1"/>
    </source>
</evidence>
<dbReference type="Gene3D" id="2.60.120.200">
    <property type="match status" value="1"/>
</dbReference>
<dbReference type="EMBL" id="LAZR01057120">
    <property type="protein sequence ID" value="KKK72713.1"/>
    <property type="molecule type" value="Genomic_DNA"/>
</dbReference>
<organism evidence="1">
    <name type="scientific">marine sediment metagenome</name>
    <dbReference type="NCBI Taxonomy" id="412755"/>
    <lineage>
        <taxon>unclassified sequences</taxon>
        <taxon>metagenomes</taxon>
        <taxon>ecological metagenomes</taxon>
    </lineage>
</organism>
<dbReference type="InterPro" id="IPR013320">
    <property type="entry name" value="ConA-like_dom_sf"/>
</dbReference>
<gene>
    <name evidence="1" type="ORF">LCGC14_2901120</name>
</gene>
<sequence>ATSDVVIYMDAIGYDWDSGYLLGDNYNWNYYPATYDFENQNVTLSGNYYGTYSFEDDAVGATGTGIGFVDGLYGTPTSIIESSLGGHNKILRVTADAGWEGVYNQFDSAQTNGTVEFWVRLPQNNLRVRFGFGDGVSIFAGNRIVLEFYSDSNIHYVDASNLLIDSGISYSVNTWHHLRIDFNVTRSWSLYFDDLLIFSGIGYPTAASDLSYFHFAPVAGGTIYVDAVGYSWDTAYNQIEDTWNYKNDYKSWNKNPYNLTNLFQDNWDYYGVLGGTYSIEGEYGNHKKYLELYDDSDTDYYRGTDSFDYSTEAEVHYGTYDFRTDTDGVIPSGWTDASGAGTSAYVISDRDINPSNSCDIIEAVVPVTGKIYSIVTNLKNASTGIV</sequence>
<comment type="caution">
    <text evidence="1">The sequence shown here is derived from an EMBL/GenBank/DDBJ whole genome shotgun (WGS) entry which is preliminary data.</text>
</comment>
<feature type="non-terminal residue" evidence="1">
    <location>
        <position position="386"/>
    </location>
</feature>
<name>A0A0F8XUR7_9ZZZZ</name>
<dbReference type="AlphaFoldDB" id="A0A0F8XUR7"/>
<protein>
    <submittedName>
        <fullName evidence="1">Uncharacterized protein</fullName>
    </submittedName>
</protein>